<dbReference type="InterPro" id="IPR003607">
    <property type="entry name" value="HD/PDEase_dom"/>
</dbReference>
<dbReference type="Proteomes" id="UP001500212">
    <property type="component" value="Unassembled WGS sequence"/>
</dbReference>
<name>A0ABP8TZL9_9ACTN</name>
<dbReference type="RefSeq" id="WP_345366405.1">
    <property type="nucleotide sequence ID" value="NZ_BAABHJ010000040.1"/>
</dbReference>
<evidence type="ECO:0000313" key="3">
    <source>
        <dbReference type="Proteomes" id="UP001500212"/>
    </source>
</evidence>
<dbReference type="InterPro" id="IPR006674">
    <property type="entry name" value="HD_domain"/>
</dbReference>
<accession>A0ABP8TZL9</accession>
<dbReference type="Gene3D" id="1.10.3210.10">
    <property type="entry name" value="Hypothetical protein af1432"/>
    <property type="match status" value="1"/>
</dbReference>
<dbReference type="InterPro" id="IPR006675">
    <property type="entry name" value="HDIG_dom"/>
</dbReference>
<dbReference type="Pfam" id="PF01966">
    <property type="entry name" value="HD"/>
    <property type="match status" value="1"/>
</dbReference>
<organism evidence="2 3">
    <name type="scientific">Actinoallomurus liliacearum</name>
    <dbReference type="NCBI Taxonomy" id="1080073"/>
    <lineage>
        <taxon>Bacteria</taxon>
        <taxon>Bacillati</taxon>
        <taxon>Actinomycetota</taxon>
        <taxon>Actinomycetes</taxon>
        <taxon>Streptosporangiales</taxon>
        <taxon>Thermomonosporaceae</taxon>
        <taxon>Actinoallomurus</taxon>
    </lineage>
</organism>
<keyword evidence="3" id="KW-1185">Reference proteome</keyword>
<proteinExistence type="predicted"/>
<dbReference type="NCBIfam" id="TIGR00277">
    <property type="entry name" value="HDIG"/>
    <property type="match status" value="1"/>
</dbReference>
<feature type="domain" description="HD" evidence="1">
    <location>
        <begin position="26"/>
        <end position="145"/>
    </location>
</feature>
<evidence type="ECO:0000313" key="2">
    <source>
        <dbReference type="EMBL" id="GAA4618199.1"/>
    </source>
</evidence>
<comment type="caution">
    <text evidence="2">The sequence shown here is derived from an EMBL/GenBank/DDBJ whole genome shotgun (WGS) entry which is preliminary data.</text>
</comment>
<dbReference type="CDD" id="cd00077">
    <property type="entry name" value="HDc"/>
    <property type="match status" value="1"/>
</dbReference>
<protein>
    <submittedName>
        <fullName evidence="2">HD domain-containing protein</fullName>
    </submittedName>
</protein>
<evidence type="ECO:0000259" key="1">
    <source>
        <dbReference type="Pfam" id="PF01966"/>
    </source>
</evidence>
<reference evidence="3" key="1">
    <citation type="journal article" date="2019" name="Int. J. Syst. Evol. Microbiol.">
        <title>The Global Catalogue of Microorganisms (GCM) 10K type strain sequencing project: providing services to taxonomists for standard genome sequencing and annotation.</title>
        <authorList>
            <consortium name="The Broad Institute Genomics Platform"/>
            <consortium name="The Broad Institute Genome Sequencing Center for Infectious Disease"/>
            <person name="Wu L."/>
            <person name="Ma J."/>
        </authorList>
    </citation>
    <scope>NUCLEOTIDE SEQUENCE [LARGE SCALE GENOMIC DNA]</scope>
    <source>
        <strain evidence="3">JCM 17938</strain>
    </source>
</reference>
<sequence>MITPTDEEIRALHERHAPTEAAFELVYTHCEIVCGIAEQLLADGAPGVDADLVRAGALLHDIGVYRLYDAEGRIDEAGYIRHGLLGHELLRDEGLPEALCRFCSCHTGMGITRDDVRRQGLPLPVADYVAESREEEFVMYADKFHSKTDPPTFVTSASYAARIRRFGADKVARFTSMCETFGVPDLGPLAAEYGHPAA</sequence>
<dbReference type="EMBL" id="BAABHJ010000040">
    <property type="protein sequence ID" value="GAA4618199.1"/>
    <property type="molecule type" value="Genomic_DNA"/>
</dbReference>
<gene>
    <name evidence="2" type="ORF">GCM10023195_81630</name>
</gene>
<dbReference type="SUPFAM" id="SSF109604">
    <property type="entry name" value="HD-domain/PDEase-like"/>
    <property type="match status" value="1"/>
</dbReference>